<keyword evidence="2" id="KW-0695">RNA-directed DNA polymerase</keyword>
<keyword evidence="2" id="KW-0808">Transferase</keyword>
<dbReference type="EMBL" id="BQNB010012719">
    <property type="protein sequence ID" value="GJT07049.1"/>
    <property type="molecule type" value="Genomic_DNA"/>
</dbReference>
<protein>
    <submittedName>
        <fullName evidence="2">Reverse transcriptase domain-containing protein</fullName>
    </submittedName>
</protein>
<feature type="compositionally biased region" description="Basic and acidic residues" evidence="1">
    <location>
        <begin position="77"/>
        <end position="88"/>
    </location>
</feature>
<dbReference type="PANTHER" id="PTHR15503:SF45">
    <property type="entry name" value="RNA-DIRECTED DNA POLYMERASE HOMOLOG"/>
    <property type="match status" value="1"/>
</dbReference>
<comment type="caution">
    <text evidence="2">The sequence shown here is derived from an EMBL/GenBank/DDBJ whole genome shotgun (WGS) entry which is preliminary data.</text>
</comment>
<organism evidence="2 3">
    <name type="scientific">Tanacetum coccineum</name>
    <dbReference type="NCBI Taxonomy" id="301880"/>
    <lineage>
        <taxon>Eukaryota</taxon>
        <taxon>Viridiplantae</taxon>
        <taxon>Streptophyta</taxon>
        <taxon>Embryophyta</taxon>
        <taxon>Tracheophyta</taxon>
        <taxon>Spermatophyta</taxon>
        <taxon>Magnoliopsida</taxon>
        <taxon>eudicotyledons</taxon>
        <taxon>Gunneridae</taxon>
        <taxon>Pentapetalae</taxon>
        <taxon>asterids</taxon>
        <taxon>campanulids</taxon>
        <taxon>Asterales</taxon>
        <taxon>Asteraceae</taxon>
        <taxon>Asteroideae</taxon>
        <taxon>Anthemideae</taxon>
        <taxon>Anthemidinae</taxon>
        <taxon>Tanacetum</taxon>
    </lineage>
</organism>
<dbReference type="InterPro" id="IPR021109">
    <property type="entry name" value="Peptidase_aspartic_dom_sf"/>
</dbReference>
<dbReference type="Proteomes" id="UP001151760">
    <property type="component" value="Unassembled WGS sequence"/>
</dbReference>
<evidence type="ECO:0000256" key="1">
    <source>
        <dbReference type="SAM" id="MobiDB-lite"/>
    </source>
</evidence>
<reference evidence="2" key="1">
    <citation type="journal article" date="2022" name="Int. J. Mol. Sci.">
        <title>Draft Genome of Tanacetum Coccineum: Genomic Comparison of Closely Related Tanacetum-Family Plants.</title>
        <authorList>
            <person name="Yamashiro T."/>
            <person name="Shiraishi A."/>
            <person name="Nakayama K."/>
            <person name="Satake H."/>
        </authorList>
    </citation>
    <scope>NUCLEOTIDE SEQUENCE</scope>
</reference>
<evidence type="ECO:0000313" key="3">
    <source>
        <dbReference type="Proteomes" id="UP001151760"/>
    </source>
</evidence>
<reference evidence="2" key="2">
    <citation type="submission" date="2022-01" db="EMBL/GenBank/DDBJ databases">
        <authorList>
            <person name="Yamashiro T."/>
            <person name="Shiraishi A."/>
            <person name="Satake H."/>
            <person name="Nakayama K."/>
        </authorList>
    </citation>
    <scope>NUCLEOTIDE SEQUENCE</scope>
</reference>
<gene>
    <name evidence="2" type="ORF">Tco_0841511</name>
</gene>
<dbReference type="GO" id="GO:0003964">
    <property type="term" value="F:RNA-directed DNA polymerase activity"/>
    <property type="evidence" value="ECO:0007669"/>
    <property type="project" value="UniProtKB-KW"/>
</dbReference>
<feature type="region of interest" description="Disordered" evidence="1">
    <location>
        <begin position="74"/>
        <end position="97"/>
    </location>
</feature>
<dbReference type="SUPFAM" id="SSF50630">
    <property type="entry name" value="Acid proteases"/>
    <property type="match status" value="1"/>
</dbReference>
<dbReference type="InterPro" id="IPR001969">
    <property type="entry name" value="Aspartic_peptidase_AS"/>
</dbReference>
<name>A0ABQ5B108_9ASTR</name>
<sequence>MIGANHAGYTDRFHELAKLVPYLVTPESARIKRYMAGLAPEIRGMLKATQPATIQSAILKAGILTDEAVSNGTLTKGSEKRKSVDEPAKVGGSGKDVKKAKGGTNFVAAAPSREGPGHFARDCRSPAIPAAPVNAVDARPNQRACYESLGWRRNERGGGNQVRGRAYNASMNTAEAAMDSSVVTCTFSLNDHFATVLFDSGADFSFISTKFALILNMKPSITNPGYVIEIADGKKVKVDRIIRGCKLELGSSLFTIDLIPLGHVFLRIVGMDGCPQ</sequence>
<proteinExistence type="predicted"/>
<dbReference type="Gene3D" id="2.40.70.10">
    <property type="entry name" value="Acid Proteases"/>
    <property type="match status" value="1"/>
</dbReference>
<evidence type="ECO:0000313" key="2">
    <source>
        <dbReference type="EMBL" id="GJT07049.1"/>
    </source>
</evidence>
<dbReference type="InterPro" id="IPR032567">
    <property type="entry name" value="RTL1-rel"/>
</dbReference>
<accession>A0ABQ5B108</accession>
<dbReference type="PROSITE" id="PS00141">
    <property type="entry name" value="ASP_PROTEASE"/>
    <property type="match status" value="1"/>
</dbReference>
<keyword evidence="2" id="KW-0548">Nucleotidyltransferase</keyword>
<keyword evidence="3" id="KW-1185">Reference proteome</keyword>
<dbReference type="Pfam" id="PF08284">
    <property type="entry name" value="RVP_2"/>
    <property type="match status" value="1"/>
</dbReference>
<dbReference type="CDD" id="cd00303">
    <property type="entry name" value="retropepsin_like"/>
    <property type="match status" value="1"/>
</dbReference>
<dbReference type="PANTHER" id="PTHR15503">
    <property type="entry name" value="LDOC1 RELATED"/>
    <property type="match status" value="1"/>
</dbReference>